<gene>
    <name evidence="1" type="ORF">AGERDE_LOCUS13284</name>
</gene>
<accession>A0A9N9EUJ5</accession>
<evidence type="ECO:0000313" key="1">
    <source>
        <dbReference type="EMBL" id="CAG8696261.1"/>
    </source>
</evidence>
<keyword evidence="2" id="KW-1185">Reference proteome</keyword>
<feature type="non-terminal residue" evidence="1">
    <location>
        <position position="1"/>
    </location>
</feature>
<protein>
    <submittedName>
        <fullName evidence="1">1346_t:CDS:1</fullName>
    </submittedName>
</protein>
<comment type="caution">
    <text evidence="1">The sequence shown here is derived from an EMBL/GenBank/DDBJ whole genome shotgun (WGS) entry which is preliminary data.</text>
</comment>
<feature type="non-terminal residue" evidence="1">
    <location>
        <position position="44"/>
    </location>
</feature>
<dbReference type="Proteomes" id="UP000789831">
    <property type="component" value="Unassembled WGS sequence"/>
</dbReference>
<dbReference type="AlphaFoldDB" id="A0A9N9EUJ5"/>
<dbReference type="EMBL" id="CAJVPL010016686">
    <property type="protein sequence ID" value="CAG8696261.1"/>
    <property type="molecule type" value="Genomic_DNA"/>
</dbReference>
<sequence>KIWMEGYRGSDVDVGCGNADVGCENIGWIEYLCWVPENDWQRLR</sequence>
<name>A0A9N9EUJ5_9GLOM</name>
<proteinExistence type="predicted"/>
<organism evidence="1 2">
    <name type="scientific">Ambispora gerdemannii</name>
    <dbReference type="NCBI Taxonomy" id="144530"/>
    <lineage>
        <taxon>Eukaryota</taxon>
        <taxon>Fungi</taxon>
        <taxon>Fungi incertae sedis</taxon>
        <taxon>Mucoromycota</taxon>
        <taxon>Glomeromycotina</taxon>
        <taxon>Glomeromycetes</taxon>
        <taxon>Archaeosporales</taxon>
        <taxon>Ambisporaceae</taxon>
        <taxon>Ambispora</taxon>
    </lineage>
</organism>
<evidence type="ECO:0000313" key="2">
    <source>
        <dbReference type="Proteomes" id="UP000789831"/>
    </source>
</evidence>
<reference evidence="1" key="1">
    <citation type="submission" date="2021-06" db="EMBL/GenBank/DDBJ databases">
        <authorList>
            <person name="Kallberg Y."/>
            <person name="Tangrot J."/>
            <person name="Rosling A."/>
        </authorList>
    </citation>
    <scope>NUCLEOTIDE SEQUENCE</scope>
    <source>
        <strain evidence="1">MT106</strain>
    </source>
</reference>